<name>A0A151NWR6_ALLMI</name>
<keyword evidence="6" id="KW-1185">Reference proteome</keyword>
<dbReference type="PIRSF" id="PIRSF001875">
    <property type="entry name" value="Alpha-defensin"/>
    <property type="match status" value="1"/>
</dbReference>
<evidence type="ECO:0000313" key="5">
    <source>
        <dbReference type="EMBL" id="KYO41019.1"/>
    </source>
</evidence>
<gene>
    <name evidence="5" type="ORF">Y1Q_0012973</name>
</gene>
<protein>
    <submittedName>
        <fullName evidence="5">Uncharacterized protein</fullName>
    </submittedName>
</protein>
<keyword evidence="3" id="KW-0211">Defensin</keyword>
<evidence type="ECO:0000313" key="6">
    <source>
        <dbReference type="Proteomes" id="UP000050525"/>
    </source>
</evidence>
<sequence>MKFLYLLFGVAFLVLQTQAQDIQAQDKAEIQELNQLEAKVKLVVMETEHAADMKYLDPAQPRRRKFCSRQGVCKPRCSGNENSSRRCRNHQRCCVKRRQ</sequence>
<dbReference type="InterPro" id="IPR016327">
    <property type="entry name" value="Alpha-defensin"/>
</dbReference>
<dbReference type="AlphaFoldDB" id="A0A151NWR6"/>
<keyword evidence="1" id="KW-0929">Antimicrobial</keyword>
<comment type="caution">
    <text evidence="5">The sequence shown here is derived from an EMBL/GenBank/DDBJ whole genome shotgun (WGS) entry which is preliminary data.</text>
</comment>
<evidence type="ECO:0000256" key="3">
    <source>
        <dbReference type="ARBA" id="ARBA00022940"/>
    </source>
</evidence>
<dbReference type="Proteomes" id="UP000050525">
    <property type="component" value="Unassembled WGS sequence"/>
</dbReference>
<evidence type="ECO:0000256" key="4">
    <source>
        <dbReference type="SAM" id="SignalP"/>
    </source>
</evidence>
<evidence type="ECO:0000256" key="1">
    <source>
        <dbReference type="ARBA" id="ARBA00022529"/>
    </source>
</evidence>
<feature type="chain" id="PRO_5007586436" evidence="4">
    <location>
        <begin position="20"/>
        <end position="99"/>
    </location>
</feature>
<dbReference type="GO" id="GO:0006952">
    <property type="term" value="P:defense response"/>
    <property type="evidence" value="ECO:0007669"/>
    <property type="project" value="UniProtKB-KW"/>
</dbReference>
<evidence type="ECO:0000256" key="2">
    <source>
        <dbReference type="ARBA" id="ARBA00022729"/>
    </source>
</evidence>
<proteinExistence type="predicted"/>
<dbReference type="GO" id="GO:0005615">
    <property type="term" value="C:extracellular space"/>
    <property type="evidence" value="ECO:0007669"/>
    <property type="project" value="InterPro"/>
</dbReference>
<keyword evidence="2 4" id="KW-0732">Signal</keyword>
<reference evidence="5 6" key="1">
    <citation type="journal article" date="2012" name="Genome Biol.">
        <title>Sequencing three crocodilian genomes to illuminate the evolution of archosaurs and amniotes.</title>
        <authorList>
            <person name="St John J.A."/>
            <person name="Braun E.L."/>
            <person name="Isberg S.R."/>
            <person name="Miles L.G."/>
            <person name="Chong A.Y."/>
            <person name="Gongora J."/>
            <person name="Dalzell P."/>
            <person name="Moran C."/>
            <person name="Bed'hom B."/>
            <person name="Abzhanov A."/>
            <person name="Burgess S.C."/>
            <person name="Cooksey A.M."/>
            <person name="Castoe T.A."/>
            <person name="Crawford N.G."/>
            <person name="Densmore L.D."/>
            <person name="Drew J.C."/>
            <person name="Edwards S.V."/>
            <person name="Faircloth B.C."/>
            <person name="Fujita M.K."/>
            <person name="Greenwold M.J."/>
            <person name="Hoffmann F.G."/>
            <person name="Howard J.M."/>
            <person name="Iguchi T."/>
            <person name="Janes D.E."/>
            <person name="Khan S.Y."/>
            <person name="Kohno S."/>
            <person name="de Koning A.J."/>
            <person name="Lance S.L."/>
            <person name="McCarthy F.M."/>
            <person name="McCormack J.E."/>
            <person name="Merchant M.E."/>
            <person name="Peterson D.G."/>
            <person name="Pollock D.D."/>
            <person name="Pourmand N."/>
            <person name="Raney B.J."/>
            <person name="Roessler K.A."/>
            <person name="Sanford J.R."/>
            <person name="Sawyer R.H."/>
            <person name="Schmidt C.J."/>
            <person name="Triplett E.W."/>
            <person name="Tuberville T.D."/>
            <person name="Venegas-Anaya M."/>
            <person name="Howard J.T."/>
            <person name="Jarvis E.D."/>
            <person name="Guillette L.J.Jr."/>
            <person name="Glenn T.C."/>
            <person name="Green R.E."/>
            <person name="Ray D.A."/>
        </authorList>
    </citation>
    <scope>NUCLEOTIDE SEQUENCE [LARGE SCALE GENOMIC DNA]</scope>
    <source>
        <strain evidence="5">KSC_2009_1</strain>
    </source>
</reference>
<dbReference type="EMBL" id="AKHW03001744">
    <property type="protein sequence ID" value="KYO41019.1"/>
    <property type="molecule type" value="Genomic_DNA"/>
</dbReference>
<organism evidence="5 6">
    <name type="scientific">Alligator mississippiensis</name>
    <name type="common">American alligator</name>
    <dbReference type="NCBI Taxonomy" id="8496"/>
    <lineage>
        <taxon>Eukaryota</taxon>
        <taxon>Metazoa</taxon>
        <taxon>Chordata</taxon>
        <taxon>Craniata</taxon>
        <taxon>Vertebrata</taxon>
        <taxon>Euteleostomi</taxon>
        <taxon>Archelosauria</taxon>
        <taxon>Archosauria</taxon>
        <taxon>Crocodylia</taxon>
        <taxon>Alligatoridae</taxon>
        <taxon>Alligatorinae</taxon>
        <taxon>Alligator</taxon>
    </lineage>
</organism>
<feature type="signal peptide" evidence="4">
    <location>
        <begin position="1"/>
        <end position="19"/>
    </location>
</feature>
<accession>A0A151NWR6</accession>